<dbReference type="AlphaFoldDB" id="A0AAV5UDY3"/>
<feature type="compositionally biased region" description="Basic and acidic residues" evidence="5">
    <location>
        <begin position="86"/>
        <end position="100"/>
    </location>
</feature>
<dbReference type="SUPFAM" id="SSF57903">
    <property type="entry name" value="FYVE/PHD zinc finger"/>
    <property type="match status" value="1"/>
</dbReference>
<sequence length="266" mass="31077">KCNDCNEKFIEPADLLAHCFDNDHSGSYSIDHYKHRLVEEKVKDNLFFAKNGMEELMKMKKMNSLYPLSAIIPPVIPIATNKTVETREVKKEKEEKPSKEEVDESTTSRRSTRLMTNSKTDGTVEPPQKKSKSTKTDEKQPSVIVKKSNKDKNEEKDDYVVDCVCGQTEEDEKKMVQCDECKVWRHISCIYPVTKKLQNPNNDFFCHKCQLTPRQAREFEDRVKVEKEKERERLQGARKKKRDYYRCSAKNATVMTRSKSGPKRRK</sequence>
<keyword evidence="9" id="KW-1185">Reference proteome</keyword>
<dbReference type="PROSITE" id="PS00028">
    <property type="entry name" value="ZINC_FINGER_C2H2_1"/>
    <property type="match status" value="1"/>
</dbReference>
<evidence type="ECO:0000256" key="1">
    <source>
        <dbReference type="ARBA" id="ARBA00022723"/>
    </source>
</evidence>
<dbReference type="InterPro" id="IPR001965">
    <property type="entry name" value="Znf_PHD"/>
</dbReference>
<dbReference type="Proteomes" id="UP001432027">
    <property type="component" value="Unassembled WGS sequence"/>
</dbReference>
<evidence type="ECO:0000313" key="9">
    <source>
        <dbReference type="Proteomes" id="UP001432027"/>
    </source>
</evidence>
<name>A0AAV5UDY3_9BILA</name>
<dbReference type="InterPro" id="IPR011011">
    <property type="entry name" value="Znf_FYVE_PHD"/>
</dbReference>
<dbReference type="InterPro" id="IPR013087">
    <property type="entry name" value="Znf_C2H2_type"/>
</dbReference>
<feature type="non-terminal residue" evidence="8">
    <location>
        <position position="1"/>
    </location>
</feature>
<dbReference type="InterPro" id="IPR013083">
    <property type="entry name" value="Znf_RING/FYVE/PHD"/>
</dbReference>
<dbReference type="CDD" id="cd15489">
    <property type="entry name" value="PHD_SF"/>
    <property type="match status" value="1"/>
</dbReference>
<protein>
    <recommendedName>
        <fullName evidence="10">PHD finger motif containing protein</fullName>
    </recommendedName>
</protein>
<keyword evidence="1" id="KW-0479">Metal-binding</keyword>
<dbReference type="PROSITE" id="PS50016">
    <property type="entry name" value="ZF_PHD_2"/>
    <property type="match status" value="1"/>
</dbReference>
<feature type="domain" description="C2H2-type" evidence="7">
    <location>
        <begin position="1"/>
        <end position="29"/>
    </location>
</feature>
<evidence type="ECO:0000256" key="4">
    <source>
        <dbReference type="PROSITE-ProRule" id="PRU00042"/>
    </source>
</evidence>
<dbReference type="PROSITE" id="PS50157">
    <property type="entry name" value="ZINC_FINGER_C2H2_2"/>
    <property type="match status" value="1"/>
</dbReference>
<evidence type="ECO:0008006" key="10">
    <source>
        <dbReference type="Google" id="ProtNLM"/>
    </source>
</evidence>
<evidence type="ECO:0000256" key="5">
    <source>
        <dbReference type="SAM" id="MobiDB-lite"/>
    </source>
</evidence>
<accession>A0AAV5UDY3</accession>
<proteinExistence type="predicted"/>
<dbReference type="InterPro" id="IPR019787">
    <property type="entry name" value="Znf_PHD-finger"/>
</dbReference>
<evidence type="ECO:0000313" key="8">
    <source>
        <dbReference type="EMBL" id="GMT04508.1"/>
    </source>
</evidence>
<dbReference type="EMBL" id="BTSX01000006">
    <property type="protein sequence ID" value="GMT04508.1"/>
    <property type="molecule type" value="Genomic_DNA"/>
</dbReference>
<feature type="region of interest" description="Disordered" evidence="5">
    <location>
        <begin position="86"/>
        <end position="151"/>
    </location>
</feature>
<gene>
    <name evidence="8" type="ORF">PENTCL1PPCAC_26682</name>
</gene>
<dbReference type="GO" id="GO:0008270">
    <property type="term" value="F:zinc ion binding"/>
    <property type="evidence" value="ECO:0007669"/>
    <property type="project" value="UniProtKB-KW"/>
</dbReference>
<dbReference type="SMART" id="SM00249">
    <property type="entry name" value="PHD"/>
    <property type="match status" value="1"/>
</dbReference>
<evidence type="ECO:0000256" key="3">
    <source>
        <dbReference type="ARBA" id="ARBA00022833"/>
    </source>
</evidence>
<keyword evidence="2 4" id="KW-0863">Zinc-finger</keyword>
<evidence type="ECO:0000259" key="6">
    <source>
        <dbReference type="PROSITE" id="PS50016"/>
    </source>
</evidence>
<dbReference type="Gene3D" id="3.30.40.10">
    <property type="entry name" value="Zinc/RING finger domain, C3HC4 (zinc finger)"/>
    <property type="match status" value="1"/>
</dbReference>
<dbReference type="Pfam" id="PF00628">
    <property type="entry name" value="PHD"/>
    <property type="match status" value="1"/>
</dbReference>
<evidence type="ECO:0000256" key="2">
    <source>
        <dbReference type="ARBA" id="ARBA00022771"/>
    </source>
</evidence>
<organism evidence="8 9">
    <name type="scientific">Pristionchus entomophagus</name>
    <dbReference type="NCBI Taxonomy" id="358040"/>
    <lineage>
        <taxon>Eukaryota</taxon>
        <taxon>Metazoa</taxon>
        <taxon>Ecdysozoa</taxon>
        <taxon>Nematoda</taxon>
        <taxon>Chromadorea</taxon>
        <taxon>Rhabditida</taxon>
        <taxon>Rhabditina</taxon>
        <taxon>Diplogasteromorpha</taxon>
        <taxon>Diplogasteroidea</taxon>
        <taxon>Neodiplogasteridae</taxon>
        <taxon>Pristionchus</taxon>
    </lineage>
</organism>
<feature type="domain" description="PHD-type" evidence="6">
    <location>
        <begin position="160"/>
        <end position="212"/>
    </location>
</feature>
<keyword evidence="3" id="KW-0862">Zinc</keyword>
<reference evidence="8" key="1">
    <citation type="submission" date="2023-10" db="EMBL/GenBank/DDBJ databases">
        <title>Genome assembly of Pristionchus species.</title>
        <authorList>
            <person name="Yoshida K."/>
            <person name="Sommer R.J."/>
        </authorList>
    </citation>
    <scope>NUCLEOTIDE SEQUENCE</scope>
    <source>
        <strain evidence="8">RS0144</strain>
    </source>
</reference>
<comment type="caution">
    <text evidence="8">The sequence shown here is derived from an EMBL/GenBank/DDBJ whole genome shotgun (WGS) entry which is preliminary data.</text>
</comment>
<evidence type="ECO:0000259" key="7">
    <source>
        <dbReference type="PROSITE" id="PS50157"/>
    </source>
</evidence>